<feature type="transmembrane region" description="Helical" evidence="9">
    <location>
        <begin position="101"/>
        <end position="118"/>
    </location>
</feature>
<feature type="transmembrane region" description="Helical" evidence="9">
    <location>
        <begin position="74"/>
        <end position="94"/>
    </location>
</feature>
<evidence type="ECO:0000256" key="5">
    <source>
        <dbReference type="ARBA" id="ARBA00022750"/>
    </source>
</evidence>
<reference evidence="12" key="2">
    <citation type="journal article" date="2021" name="PeerJ">
        <title>Extensive microbial diversity within the chicken gut microbiome revealed by metagenomics and culture.</title>
        <authorList>
            <person name="Gilroy R."/>
            <person name="Ravi A."/>
            <person name="Getino M."/>
            <person name="Pursley I."/>
            <person name="Horton D.L."/>
            <person name="Alikhan N.F."/>
            <person name="Baker D."/>
            <person name="Gharbi K."/>
            <person name="Hall N."/>
            <person name="Watson M."/>
            <person name="Adriaenssens E.M."/>
            <person name="Foster-Nyarko E."/>
            <person name="Jarju S."/>
            <person name="Secka A."/>
            <person name="Antonio M."/>
            <person name="Oren A."/>
            <person name="Chaudhuri R.R."/>
            <person name="La Ragione R."/>
            <person name="Hildebrand F."/>
            <person name="Pallen M.J."/>
        </authorList>
    </citation>
    <scope>NUCLEOTIDE SEQUENCE</scope>
    <source>
        <strain evidence="12">23406</strain>
    </source>
</reference>
<dbReference type="PRINTS" id="PR00781">
    <property type="entry name" value="LIPOSIGPTASE"/>
</dbReference>
<dbReference type="HAMAP" id="MF_00161">
    <property type="entry name" value="LspA"/>
    <property type="match status" value="1"/>
</dbReference>
<keyword evidence="2 9" id="KW-1003">Cell membrane</keyword>
<dbReference type="EC" id="3.4.23.36" evidence="9"/>
<dbReference type="NCBIfam" id="TIGR00077">
    <property type="entry name" value="lspA"/>
    <property type="match status" value="1"/>
</dbReference>
<keyword evidence="6 9" id="KW-0378">Hydrolase</keyword>
<dbReference type="PANTHER" id="PTHR33695:SF1">
    <property type="entry name" value="LIPOPROTEIN SIGNAL PEPTIDASE"/>
    <property type="match status" value="1"/>
</dbReference>
<proteinExistence type="inferred from homology"/>
<dbReference type="AlphaFoldDB" id="A0A9D1NCD9"/>
<dbReference type="GO" id="GO:0005886">
    <property type="term" value="C:plasma membrane"/>
    <property type="evidence" value="ECO:0007669"/>
    <property type="project" value="UniProtKB-SubCell"/>
</dbReference>
<keyword evidence="5 9" id="KW-0064">Aspartyl protease</keyword>
<dbReference type="PANTHER" id="PTHR33695">
    <property type="entry name" value="LIPOPROTEIN SIGNAL PEPTIDASE"/>
    <property type="match status" value="1"/>
</dbReference>
<evidence type="ECO:0000256" key="9">
    <source>
        <dbReference type="HAMAP-Rule" id="MF_00161"/>
    </source>
</evidence>
<accession>A0A9D1NCD9</accession>
<keyword evidence="8 9" id="KW-0472">Membrane</keyword>
<dbReference type="GO" id="GO:0006508">
    <property type="term" value="P:proteolysis"/>
    <property type="evidence" value="ECO:0007669"/>
    <property type="project" value="UniProtKB-KW"/>
</dbReference>
<evidence type="ECO:0000256" key="11">
    <source>
        <dbReference type="RuleBase" id="RU004181"/>
    </source>
</evidence>
<evidence type="ECO:0000256" key="1">
    <source>
        <dbReference type="ARBA" id="ARBA00006139"/>
    </source>
</evidence>
<evidence type="ECO:0000313" key="12">
    <source>
        <dbReference type="EMBL" id="HIV00079.1"/>
    </source>
</evidence>
<feature type="active site" evidence="9">
    <location>
        <position position="144"/>
    </location>
</feature>
<comment type="subcellular location">
    <subcellularLocation>
        <location evidence="9">Cell membrane</location>
        <topology evidence="9">Multi-pass membrane protein</topology>
    </subcellularLocation>
</comment>
<keyword evidence="3 9" id="KW-0645">Protease</keyword>
<feature type="transmembrane region" description="Helical" evidence="9">
    <location>
        <begin position="138"/>
        <end position="162"/>
    </location>
</feature>
<evidence type="ECO:0000256" key="10">
    <source>
        <dbReference type="RuleBase" id="RU000594"/>
    </source>
</evidence>
<comment type="function">
    <text evidence="9 10">This protein specifically catalyzes the removal of signal peptides from prolipoproteins.</text>
</comment>
<evidence type="ECO:0000256" key="7">
    <source>
        <dbReference type="ARBA" id="ARBA00022989"/>
    </source>
</evidence>
<evidence type="ECO:0000256" key="8">
    <source>
        <dbReference type="ARBA" id="ARBA00023136"/>
    </source>
</evidence>
<comment type="caution">
    <text evidence="12">The sequence shown here is derived from an EMBL/GenBank/DDBJ whole genome shotgun (WGS) entry which is preliminary data.</text>
</comment>
<dbReference type="Proteomes" id="UP000886891">
    <property type="component" value="Unassembled WGS sequence"/>
</dbReference>
<organism evidence="12 13">
    <name type="scientific">Candidatus Stercoripulliclostridium merdipullorum</name>
    <dbReference type="NCBI Taxonomy" id="2840952"/>
    <lineage>
        <taxon>Bacteria</taxon>
        <taxon>Bacillati</taxon>
        <taxon>Bacillota</taxon>
        <taxon>Clostridia</taxon>
        <taxon>Eubacteriales</taxon>
        <taxon>Candidatus Stercoripulliclostridium</taxon>
    </lineage>
</organism>
<comment type="catalytic activity">
    <reaction evidence="9 10">
        <text>Release of signal peptides from bacterial membrane prolipoproteins. Hydrolyzes -Xaa-Yaa-Zaa-|-(S,diacylglyceryl)Cys-, in which Xaa is hydrophobic (preferably Leu), and Yaa (Ala or Ser) and Zaa (Gly or Ala) have small, neutral side chains.</text>
        <dbReference type="EC" id="3.4.23.36"/>
    </reaction>
</comment>
<evidence type="ECO:0000256" key="3">
    <source>
        <dbReference type="ARBA" id="ARBA00022670"/>
    </source>
</evidence>
<name>A0A9D1NCD9_9FIRM</name>
<reference evidence="12" key="1">
    <citation type="submission" date="2020-10" db="EMBL/GenBank/DDBJ databases">
        <authorList>
            <person name="Gilroy R."/>
        </authorList>
    </citation>
    <scope>NUCLEOTIDE SEQUENCE</scope>
    <source>
        <strain evidence="12">23406</strain>
    </source>
</reference>
<keyword evidence="7 9" id="KW-1133">Transmembrane helix</keyword>
<dbReference type="EMBL" id="DVOH01000022">
    <property type="protein sequence ID" value="HIV00079.1"/>
    <property type="molecule type" value="Genomic_DNA"/>
</dbReference>
<dbReference type="GO" id="GO:0004190">
    <property type="term" value="F:aspartic-type endopeptidase activity"/>
    <property type="evidence" value="ECO:0007669"/>
    <property type="project" value="UniProtKB-UniRule"/>
</dbReference>
<sequence>MEKQKLSIQKIFLIFAVQLLIVGLLVGVDLLTKELIYQPIADGANDIILIPGVLRFTAVENTGASFGIFKDATLALSIVSLITVVAVTAFLFFAVPYRRKLLDAALILIIAGGIGNLVDRFALHYVRDFIYFELIDFAVFNVADSCLTIGCILLIIFVLFCYRPASPKKSDSDGQSGGGDRSV</sequence>
<evidence type="ECO:0000313" key="13">
    <source>
        <dbReference type="Proteomes" id="UP000886891"/>
    </source>
</evidence>
<keyword evidence="4 9" id="KW-0812">Transmembrane</keyword>
<evidence type="ECO:0000256" key="4">
    <source>
        <dbReference type="ARBA" id="ARBA00022692"/>
    </source>
</evidence>
<evidence type="ECO:0000256" key="6">
    <source>
        <dbReference type="ARBA" id="ARBA00022801"/>
    </source>
</evidence>
<dbReference type="Pfam" id="PF01252">
    <property type="entry name" value="Peptidase_A8"/>
    <property type="match status" value="1"/>
</dbReference>
<feature type="active site" evidence="9">
    <location>
        <position position="128"/>
    </location>
</feature>
<comment type="similarity">
    <text evidence="1 9 11">Belongs to the peptidase A8 family.</text>
</comment>
<evidence type="ECO:0000256" key="2">
    <source>
        <dbReference type="ARBA" id="ARBA00022475"/>
    </source>
</evidence>
<protein>
    <recommendedName>
        <fullName evidence="9">Lipoprotein signal peptidase</fullName>
        <ecNumber evidence="9">3.4.23.36</ecNumber>
    </recommendedName>
    <alternativeName>
        <fullName evidence="9">Prolipoprotein signal peptidase</fullName>
    </alternativeName>
    <alternativeName>
        <fullName evidence="9">Signal peptidase II</fullName>
        <shortName evidence="9">SPase II</shortName>
    </alternativeName>
</protein>
<feature type="transmembrane region" description="Helical" evidence="9">
    <location>
        <begin position="12"/>
        <end position="31"/>
    </location>
</feature>
<dbReference type="PROSITE" id="PS00855">
    <property type="entry name" value="SPASE_II"/>
    <property type="match status" value="1"/>
</dbReference>
<comment type="pathway">
    <text evidence="9">Protein modification; lipoprotein biosynthesis (signal peptide cleavage).</text>
</comment>
<gene>
    <name evidence="9 12" type="primary">lspA</name>
    <name evidence="12" type="ORF">IAB14_03060</name>
</gene>
<dbReference type="InterPro" id="IPR001872">
    <property type="entry name" value="Peptidase_A8"/>
</dbReference>